<protein>
    <submittedName>
        <fullName evidence="1">Uncharacterized protein</fullName>
    </submittedName>
</protein>
<sequence>MGRALAFGATAPRDGCRPGTTWKHTGAVVLLFRPWPTMFGPMGRPQPRRAAALRGYASVWLARSSVNASVSRSWCARNSFRHVSRRALDGHRKVETRGFAVLSVSCLVRLRIERARFSLRLGWQTEEVYMCRATCMARSRRPNVIISVEGKGANADRASAVFLPYTCEERTCLLVSWSPAILES</sequence>
<dbReference type="EMBL" id="JAZHXJ010000971">
    <property type="protein sequence ID" value="KAL1847535.1"/>
    <property type="molecule type" value="Genomic_DNA"/>
</dbReference>
<name>A0ABR3VXA0_9PEZI</name>
<proteinExistence type="predicted"/>
<reference evidence="1 2" key="1">
    <citation type="journal article" date="2024" name="Commun. Biol.">
        <title>Comparative genomic analysis of thermophilic fungi reveals convergent evolutionary adaptations and gene losses.</title>
        <authorList>
            <person name="Steindorff A.S."/>
            <person name="Aguilar-Pontes M.V."/>
            <person name="Robinson A.J."/>
            <person name="Andreopoulos B."/>
            <person name="LaButti K."/>
            <person name="Kuo A."/>
            <person name="Mondo S."/>
            <person name="Riley R."/>
            <person name="Otillar R."/>
            <person name="Haridas S."/>
            <person name="Lipzen A."/>
            <person name="Grimwood J."/>
            <person name="Schmutz J."/>
            <person name="Clum A."/>
            <person name="Reid I.D."/>
            <person name="Moisan M.C."/>
            <person name="Butler G."/>
            <person name="Nguyen T.T.M."/>
            <person name="Dewar K."/>
            <person name="Conant G."/>
            <person name="Drula E."/>
            <person name="Henrissat B."/>
            <person name="Hansel C."/>
            <person name="Singer S."/>
            <person name="Hutchinson M.I."/>
            <person name="de Vries R.P."/>
            <person name="Natvig D.O."/>
            <person name="Powell A.J."/>
            <person name="Tsang A."/>
            <person name="Grigoriev I.V."/>
        </authorList>
    </citation>
    <scope>NUCLEOTIDE SEQUENCE [LARGE SCALE GENOMIC DNA]</scope>
    <source>
        <strain evidence="1 2">ATCC 24622</strain>
    </source>
</reference>
<keyword evidence="2" id="KW-1185">Reference proteome</keyword>
<accession>A0ABR3VXA0</accession>
<dbReference type="Proteomes" id="UP001586593">
    <property type="component" value="Unassembled WGS sequence"/>
</dbReference>
<organism evidence="1 2">
    <name type="scientific">Phialemonium thermophilum</name>
    <dbReference type="NCBI Taxonomy" id="223376"/>
    <lineage>
        <taxon>Eukaryota</taxon>
        <taxon>Fungi</taxon>
        <taxon>Dikarya</taxon>
        <taxon>Ascomycota</taxon>
        <taxon>Pezizomycotina</taxon>
        <taxon>Sordariomycetes</taxon>
        <taxon>Sordariomycetidae</taxon>
        <taxon>Cephalothecales</taxon>
        <taxon>Cephalothecaceae</taxon>
        <taxon>Phialemonium</taxon>
    </lineage>
</organism>
<comment type="caution">
    <text evidence="1">The sequence shown here is derived from an EMBL/GenBank/DDBJ whole genome shotgun (WGS) entry which is preliminary data.</text>
</comment>
<gene>
    <name evidence="1" type="ORF">VTK73DRAFT_10330</name>
</gene>
<evidence type="ECO:0000313" key="1">
    <source>
        <dbReference type="EMBL" id="KAL1847535.1"/>
    </source>
</evidence>
<evidence type="ECO:0000313" key="2">
    <source>
        <dbReference type="Proteomes" id="UP001586593"/>
    </source>
</evidence>